<evidence type="ECO:0000313" key="1">
    <source>
        <dbReference type="EMBL" id="ATB31862.1"/>
    </source>
</evidence>
<dbReference type="KEGG" id="mbd:MEBOL_005331"/>
<protein>
    <recommendedName>
        <fullName evidence="3">DUF2378 family protein</fullName>
    </recommendedName>
</protein>
<reference evidence="1 2" key="1">
    <citation type="submission" date="2017-06" db="EMBL/GenBank/DDBJ databases">
        <authorList>
            <person name="Kim H.J."/>
            <person name="Triplett B.A."/>
        </authorList>
    </citation>
    <scope>NUCLEOTIDE SEQUENCE [LARGE SCALE GENOMIC DNA]</scope>
    <source>
        <strain evidence="1 2">DSM 14713</strain>
    </source>
</reference>
<evidence type="ECO:0008006" key="3">
    <source>
        <dbReference type="Google" id="ProtNLM"/>
    </source>
</evidence>
<dbReference type="Proteomes" id="UP000217289">
    <property type="component" value="Chromosome"/>
</dbReference>
<accession>A0A250IKV5</accession>
<dbReference type="Pfam" id="PF09536">
    <property type="entry name" value="DUF2378"/>
    <property type="match status" value="1"/>
</dbReference>
<dbReference type="NCBIfam" id="TIGR02265">
    <property type="entry name" value="Mxa_TIGR02265"/>
    <property type="match status" value="1"/>
</dbReference>
<dbReference type="OrthoDB" id="5510813at2"/>
<proteinExistence type="predicted"/>
<name>A0A250IKV5_9BACT</name>
<keyword evidence="2" id="KW-1185">Reference proteome</keyword>
<dbReference type="InterPro" id="IPR011751">
    <property type="entry name" value="Mxa_paralog_2265"/>
</dbReference>
<dbReference type="RefSeq" id="WP_157775512.1">
    <property type="nucleotide sequence ID" value="NZ_CP022163.1"/>
</dbReference>
<sequence length="199" mass="21346">MSESRPQLLSRLARSTREQTISGMFLQAVLASAEVHGMDVVARARSRVGEGGPLVESYRYPVGCMLEMLDIIGQAAESRGLSYGEALFESGRDAGFAYVRSAVGRMRVLVASASGLHRALEGIPSAALLSVNFGERSYRRLTHSSGDLAFNQDLIGTAWNIGLVTASVSAGLALAPDALKFHVNVTDEDASSFVLHLFW</sequence>
<organism evidence="1 2">
    <name type="scientific">Melittangium boletus DSM 14713</name>
    <dbReference type="NCBI Taxonomy" id="1294270"/>
    <lineage>
        <taxon>Bacteria</taxon>
        <taxon>Pseudomonadati</taxon>
        <taxon>Myxococcota</taxon>
        <taxon>Myxococcia</taxon>
        <taxon>Myxococcales</taxon>
        <taxon>Cystobacterineae</taxon>
        <taxon>Archangiaceae</taxon>
        <taxon>Melittangium</taxon>
    </lineage>
</organism>
<evidence type="ECO:0000313" key="2">
    <source>
        <dbReference type="Proteomes" id="UP000217289"/>
    </source>
</evidence>
<dbReference type="EMBL" id="CP022163">
    <property type="protein sequence ID" value="ATB31862.1"/>
    <property type="molecule type" value="Genomic_DNA"/>
</dbReference>
<gene>
    <name evidence="1" type="ORF">MEBOL_005331</name>
</gene>
<dbReference type="AlphaFoldDB" id="A0A250IKV5"/>